<evidence type="ECO:0000313" key="9">
    <source>
        <dbReference type="Proteomes" id="UP001519294"/>
    </source>
</evidence>
<dbReference type="PROSITE" id="PS00083">
    <property type="entry name" value="INTRADIOL_DIOXYGENAS"/>
    <property type="match status" value="1"/>
</dbReference>
<keyword evidence="6" id="KW-0408">Iron</keyword>
<dbReference type="InterPro" id="IPR000627">
    <property type="entry name" value="Intradiol_dOase_C"/>
</dbReference>
<feature type="domain" description="Intradiol ring-cleavage dioxygenases" evidence="7">
    <location>
        <begin position="113"/>
        <end position="141"/>
    </location>
</feature>
<organism evidence="8 9">
    <name type="scientific">Virgibacillus alimentarius</name>
    <dbReference type="NCBI Taxonomy" id="698769"/>
    <lineage>
        <taxon>Bacteria</taxon>
        <taxon>Bacillati</taxon>
        <taxon>Bacillota</taxon>
        <taxon>Bacilli</taxon>
        <taxon>Bacillales</taxon>
        <taxon>Bacillaceae</taxon>
        <taxon>Virgibacillus</taxon>
    </lineage>
</organism>
<keyword evidence="3" id="KW-0479">Metal-binding</keyword>
<evidence type="ECO:0000256" key="6">
    <source>
        <dbReference type="ARBA" id="ARBA00023004"/>
    </source>
</evidence>
<dbReference type="RefSeq" id="WP_226981354.1">
    <property type="nucleotide sequence ID" value="NZ_JAGIKX010000030.1"/>
</dbReference>
<comment type="caution">
    <text evidence="8">The sequence shown here is derived from an EMBL/GenBank/DDBJ whole genome shotgun (WGS) entry which is preliminary data.</text>
</comment>
<comment type="similarity">
    <text evidence="2">Belongs to the intradiol ring-cleavage dioxygenase family.</text>
</comment>
<dbReference type="InterPro" id="IPR007535">
    <property type="entry name" value="Catechol_dOase_N"/>
</dbReference>
<dbReference type="EMBL" id="JAGIKX010000030">
    <property type="protein sequence ID" value="MBP2258596.1"/>
    <property type="molecule type" value="Genomic_DNA"/>
</dbReference>
<keyword evidence="4" id="KW-0223">Dioxygenase</keyword>
<dbReference type="InterPro" id="IPR015889">
    <property type="entry name" value="Intradiol_dOase_core"/>
</dbReference>
<evidence type="ECO:0000256" key="2">
    <source>
        <dbReference type="ARBA" id="ARBA00007825"/>
    </source>
</evidence>
<dbReference type="PANTHER" id="PTHR33711">
    <property type="entry name" value="DIOXYGENASE, PUTATIVE (AFU_ORTHOLOGUE AFUA_2G02910)-RELATED"/>
    <property type="match status" value="1"/>
</dbReference>
<dbReference type="Proteomes" id="UP001519294">
    <property type="component" value="Unassembled WGS sequence"/>
</dbReference>
<dbReference type="SUPFAM" id="SSF49482">
    <property type="entry name" value="Aromatic compound dioxygenase"/>
    <property type="match status" value="1"/>
</dbReference>
<evidence type="ECO:0000256" key="3">
    <source>
        <dbReference type="ARBA" id="ARBA00022723"/>
    </source>
</evidence>
<dbReference type="Pfam" id="PF04444">
    <property type="entry name" value="Dioxygenase_N"/>
    <property type="match status" value="1"/>
</dbReference>
<accession>A0ABS4SAR4</accession>
<proteinExistence type="inferred from homology"/>
<gene>
    <name evidence="8" type="ORF">J2Z81_002579</name>
</gene>
<keyword evidence="5 8" id="KW-0560">Oxidoreductase</keyword>
<evidence type="ECO:0000256" key="1">
    <source>
        <dbReference type="ARBA" id="ARBA00001965"/>
    </source>
</evidence>
<dbReference type="PANTHER" id="PTHR33711:SF7">
    <property type="entry name" value="INTRADIOL RING-CLEAVAGE DIOXYGENASES DOMAIN-CONTAINING PROTEIN-RELATED"/>
    <property type="match status" value="1"/>
</dbReference>
<dbReference type="Gene3D" id="2.60.130.10">
    <property type="entry name" value="Aromatic compound dioxygenase"/>
    <property type="match status" value="1"/>
</dbReference>
<keyword evidence="9" id="KW-1185">Reference proteome</keyword>
<evidence type="ECO:0000313" key="8">
    <source>
        <dbReference type="EMBL" id="MBP2258596.1"/>
    </source>
</evidence>
<sequence length="258" mass="29310">MAEAVVKNERVLEVYESFVKHMKKFLDEQQLNHEEYTNFVEWADRLGRSGEIPLFLDVFVETYVLEAKYKKLPGTEPSLLGPYFTEGSPLIEDKPAVMSMRPVDKEKGEKLIFRGNVSSVNGQKLANTKVEFWQNDADGLYSNFDSDAPDFNLRGHFYTDENGDFEVHSIVPIPYQIPTDGPTGEFVSAAGYHAYRPAHLHLMLEKEGHETLITQVFFQGDEWLETDVANGVRSSLLTGLKQVGDHKEASLDFVLRTE</sequence>
<evidence type="ECO:0000256" key="5">
    <source>
        <dbReference type="ARBA" id="ARBA00023002"/>
    </source>
</evidence>
<protein>
    <submittedName>
        <fullName evidence="8">Catechol 1,2-dioxygenase</fullName>
        <ecNumber evidence="8">1.13.11.1</ecNumber>
    </submittedName>
</protein>
<evidence type="ECO:0000256" key="4">
    <source>
        <dbReference type="ARBA" id="ARBA00022964"/>
    </source>
</evidence>
<comment type="cofactor">
    <cofactor evidence="1">
        <name>Fe(3+)</name>
        <dbReference type="ChEBI" id="CHEBI:29034"/>
    </cofactor>
</comment>
<name>A0ABS4SAR4_9BACI</name>
<dbReference type="EC" id="1.13.11.1" evidence="8"/>
<reference evidence="8 9" key="1">
    <citation type="submission" date="2021-03" db="EMBL/GenBank/DDBJ databases">
        <title>Genomic Encyclopedia of Type Strains, Phase IV (KMG-IV): sequencing the most valuable type-strain genomes for metagenomic binning, comparative biology and taxonomic classification.</title>
        <authorList>
            <person name="Goeker M."/>
        </authorList>
    </citation>
    <scope>NUCLEOTIDE SEQUENCE [LARGE SCALE GENOMIC DNA]</scope>
    <source>
        <strain evidence="8 9">DSM 25790</strain>
    </source>
</reference>
<dbReference type="Pfam" id="PF00775">
    <property type="entry name" value="Dioxygenase_C"/>
    <property type="match status" value="1"/>
</dbReference>
<evidence type="ECO:0000259" key="7">
    <source>
        <dbReference type="PROSITE" id="PS00083"/>
    </source>
</evidence>
<dbReference type="GO" id="GO:0018576">
    <property type="term" value="F:catechol 1,2-dioxygenase activity"/>
    <property type="evidence" value="ECO:0007669"/>
    <property type="project" value="UniProtKB-EC"/>
</dbReference>
<dbReference type="InterPro" id="IPR050770">
    <property type="entry name" value="Intradiol_RC_Dioxygenase"/>
</dbReference>